<dbReference type="EMBL" id="UFSO01000002">
    <property type="protein sequence ID" value="SSY70783.1"/>
    <property type="molecule type" value="Genomic_DNA"/>
</dbReference>
<dbReference type="PROSITE" id="PS50206">
    <property type="entry name" value="RHODANESE_3"/>
    <property type="match status" value="1"/>
</dbReference>
<evidence type="ECO:0000259" key="3">
    <source>
        <dbReference type="PROSITE" id="PS50206"/>
    </source>
</evidence>
<feature type="compositionally biased region" description="Low complexity" evidence="1">
    <location>
        <begin position="31"/>
        <end position="45"/>
    </location>
</feature>
<evidence type="ECO:0000256" key="1">
    <source>
        <dbReference type="SAM" id="MobiDB-lite"/>
    </source>
</evidence>
<proteinExistence type="predicted"/>
<evidence type="ECO:0000313" key="4">
    <source>
        <dbReference type="EMBL" id="SSY70783.1"/>
    </source>
</evidence>
<feature type="domain" description="Rhodanese" evidence="3">
    <location>
        <begin position="48"/>
        <end position="130"/>
    </location>
</feature>
<gene>
    <name evidence="4" type="primary">pspE</name>
    <name evidence="4" type="ORF">NCTC10283_00894</name>
</gene>
<dbReference type="PROSITE" id="PS51257">
    <property type="entry name" value="PROKAR_LIPOPROTEIN"/>
    <property type="match status" value="1"/>
</dbReference>
<feature type="chain" id="PRO_5016647204" evidence="2">
    <location>
        <begin position="25"/>
        <end position="134"/>
    </location>
</feature>
<organism evidence="4 5">
    <name type="scientific">Alysiella crassa</name>
    <dbReference type="NCBI Taxonomy" id="153491"/>
    <lineage>
        <taxon>Bacteria</taxon>
        <taxon>Pseudomonadati</taxon>
        <taxon>Pseudomonadota</taxon>
        <taxon>Betaproteobacteria</taxon>
        <taxon>Neisseriales</taxon>
        <taxon>Neisseriaceae</taxon>
        <taxon>Alysiella</taxon>
    </lineage>
</organism>
<dbReference type="GO" id="GO:0004792">
    <property type="term" value="F:thiosulfate-cyanide sulfurtransferase activity"/>
    <property type="evidence" value="ECO:0007669"/>
    <property type="project" value="UniProtKB-EC"/>
</dbReference>
<keyword evidence="5" id="KW-1185">Reference proteome</keyword>
<dbReference type="Proteomes" id="UP000254209">
    <property type="component" value="Unassembled WGS sequence"/>
</dbReference>
<feature type="region of interest" description="Disordered" evidence="1">
    <location>
        <begin position="23"/>
        <end position="45"/>
    </location>
</feature>
<dbReference type="AlphaFoldDB" id="A0A376BMD6"/>
<dbReference type="CDD" id="cd00158">
    <property type="entry name" value="RHOD"/>
    <property type="match status" value="1"/>
</dbReference>
<evidence type="ECO:0000256" key="2">
    <source>
        <dbReference type="SAM" id="SignalP"/>
    </source>
</evidence>
<dbReference type="PANTHER" id="PTHR45431:SF3">
    <property type="entry name" value="RHODANESE-LIKE DOMAIN-CONTAINING PROTEIN 15, CHLOROPLASTIC"/>
    <property type="match status" value="1"/>
</dbReference>
<dbReference type="STRING" id="1120980.GCA_000745955_01879"/>
<accession>A0A376BMD6</accession>
<evidence type="ECO:0000313" key="5">
    <source>
        <dbReference type="Proteomes" id="UP000254209"/>
    </source>
</evidence>
<dbReference type="SUPFAM" id="SSF52821">
    <property type="entry name" value="Rhodanese/Cell cycle control phosphatase"/>
    <property type="match status" value="1"/>
</dbReference>
<feature type="signal peptide" evidence="2">
    <location>
        <begin position="1"/>
        <end position="24"/>
    </location>
</feature>
<dbReference type="InterPro" id="IPR036873">
    <property type="entry name" value="Rhodanese-like_dom_sf"/>
</dbReference>
<keyword evidence="2" id="KW-0732">Signal</keyword>
<reference evidence="4 5" key="1">
    <citation type="submission" date="2018-06" db="EMBL/GenBank/DDBJ databases">
        <authorList>
            <consortium name="Pathogen Informatics"/>
            <person name="Doyle S."/>
        </authorList>
    </citation>
    <scope>NUCLEOTIDE SEQUENCE [LARGE SCALE GENOMIC DNA]</scope>
    <source>
        <strain evidence="4 5">NCTC10283</strain>
    </source>
</reference>
<dbReference type="Gene3D" id="3.40.250.10">
    <property type="entry name" value="Rhodanese-like domain"/>
    <property type="match status" value="1"/>
</dbReference>
<dbReference type="RefSeq" id="WP_377896404.1">
    <property type="nucleotide sequence ID" value="NZ_CP091519.2"/>
</dbReference>
<keyword evidence="4" id="KW-0808">Transferase</keyword>
<dbReference type="Pfam" id="PF00581">
    <property type="entry name" value="Rhodanese"/>
    <property type="match status" value="1"/>
</dbReference>
<name>A0A376BMD6_9NEIS</name>
<dbReference type="InterPro" id="IPR052367">
    <property type="entry name" value="Thiosulfate_ST/Rhodanese-like"/>
</dbReference>
<sequence length="134" mass="14757">MKNMNKWLILPLLFAMQACTPSQANNQANDTPTVQTTPPATPQPQTVQKAAGVWIDVRTADEYQAGHLSDAHHIPHDEIAGKIASLVPDKNTPINVYCRSGRRSEIALQELKKLGYTNLTNHGAYDDLVKQGLK</sequence>
<dbReference type="InterPro" id="IPR001763">
    <property type="entry name" value="Rhodanese-like_dom"/>
</dbReference>
<protein>
    <submittedName>
        <fullName evidence="4">Thiosulfate sulfurtransferase PspE</fullName>
        <ecNumber evidence="4">2.8.1.1</ecNumber>
    </submittedName>
</protein>
<dbReference type="EC" id="2.8.1.1" evidence="4"/>
<dbReference type="PANTHER" id="PTHR45431">
    <property type="entry name" value="RHODANESE-LIKE DOMAIN-CONTAINING PROTEIN 15, CHLOROPLASTIC"/>
    <property type="match status" value="1"/>
</dbReference>
<dbReference type="SMART" id="SM00450">
    <property type="entry name" value="RHOD"/>
    <property type="match status" value="1"/>
</dbReference>